<organism evidence="1 2">
    <name type="scientific">Porites evermanni</name>
    <dbReference type="NCBI Taxonomy" id="104178"/>
    <lineage>
        <taxon>Eukaryota</taxon>
        <taxon>Metazoa</taxon>
        <taxon>Cnidaria</taxon>
        <taxon>Anthozoa</taxon>
        <taxon>Hexacorallia</taxon>
        <taxon>Scleractinia</taxon>
        <taxon>Fungiina</taxon>
        <taxon>Poritidae</taxon>
        <taxon>Porites</taxon>
    </lineage>
</organism>
<gene>
    <name evidence="1" type="ORF">PEVE_00029122</name>
</gene>
<sequence length="127" mass="14971">MSPDRFEHQLSLVAPLISKKSTKLRPPISAAERLTLTLRYLATGDSQQSQSFNFQIGRSTVSNIIRETRDAIWTQLRETYVSTPKSPQEWKRISEEFPCVEFSTLHWNWGWKARGYRLPREYWVQLL</sequence>
<dbReference type="Proteomes" id="UP001159427">
    <property type="component" value="Unassembled WGS sequence"/>
</dbReference>
<proteinExistence type="predicted"/>
<dbReference type="EMBL" id="CALNXI010000405">
    <property type="protein sequence ID" value="CAH3026462.1"/>
    <property type="molecule type" value="Genomic_DNA"/>
</dbReference>
<protein>
    <recommendedName>
        <fullName evidence="3">Transposase Helix-turn-helix domain-containing protein</fullName>
    </recommendedName>
</protein>
<evidence type="ECO:0008006" key="3">
    <source>
        <dbReference type="Google" id="ProtNLM"/>
    </source>
</evidence>
<name>A0ABN8MEY3_9CNID</name>
<evidence type="ECO:0000313" key="1">
    <source>
        <dbReference type="EMBL" id="CAH3026462.1"/>
    </source>
</evidence>
<evidence type="ECO:0000313" key="2">
    <source>
        <dbReference type="Proteomes" id="UP001159427"/>
    </source>
</evidence>
<accession>A0ABN8MEY3</accession>
<comment type="caution">
    <text evidence="1">The sequence shown here is derived from an EMBL/GenBank/DDBJ whole genome shotgun (WGS) entry which is preliminary data.</text>
</comment>
<keyword evidence="2" id="KW-1185">Reference proteome</keyword>
<reference evidence="1 2" key="1">
    <citation type="submission" date="2022-05" db="EMBL/GenBank/DDBJ databases">
        <authorList>
            <consortium name="Genoscope - CEA"/>
            <person name="William W."/>
        </authorList>
    </citation>
    <scope>NUCLEOTIDE SEQUENCE [LARGE SCALE GENOMIC DNA]</scope>
</reference>